<organism evidence="2 3">
    <name type="scientific">Apostasia shenzhenica</name>
    <dbReference type="NCBI Taxonomy" id="1088818"/>
    <lineage>
        <taxon>Eukaryota</taxon>
        <taxon>Viridiplantae</taxon>
        <taxon>Streptophyta</taxon>
        <taxon>Embryophyta</taxon>
        <taxon>Tracheophyta</taxon>
        <taxon>Spermatophyta</taxon>
        <taxon>Magnoliopsida</taxon>
        <taxon>Liliopsida</taxon>
        <taxon>Asparagales</taxon>
        <taxon>Orchidaceae</taxon>
        <taxon>Apostasioideae</taxon>
        <taxon>Apostasia</taxon>
    </lineage>
</organism>
<sequence length="65" mass="7007">MGSVSAGLLRSTALARHDVSCLLRRTRKVLAPASPMRHIEAAPILPSRSHDPALGRQPPLHLPLL</sequence>
<reference evidence="2 3" key="1">
    <citation type="journal article" date="2017" name="Nature">
        <title>The Apostasia genome and the evolution of orchids.</title>
        <authorList>
            <person name="Zhang G.Q."/>
            <person name="Liu K.W."/>
            <person name="Li Z."/>
            <person name="Lohaus R."/>
            <person name="Hsiao Y.Y."/>
            <person name="Niu S.C."/>
            <person name="Wang J.Y."/>
            <person name="Lin Y.C."/>
            <person name="Xu Q."/>
            <person name="Chen L.J."/>
            <person name="Yoshida K."/>
            <person name="Fujiwara S."/>
            <person name="Wang Z.W."/>
            <person name="Zhang Y.Q."/>
            <person name="Mitsuda N."/>
            <person name="Wang M."/>
            <person name="Liu G.H."/>
            <person name="Pecoraro L."/>
            <person name="Huang H.X."/>
            <person name="Xiao X.J."/>
            <person name="Lin M."/>
            <person name="Wu X.Y."/>
            <person name="Wu W.L."/>
            <person name="Chen Y.Y."/>
            <person name="Chang S.B."/>
            <person name="Sakamoto S."/>
            <person name="Ohme-Takagi M."/>
            <person name="Yagi M."/>
            <person name="Zeng S.J."/>
            <person name="Shen C.Y."/>
            <person name="Yeh C.M."/>
            <person name="Luo Y.B."/>
            <person name="Tsai W.C."/>
            <person name="Van de Peer Y."/>
            <person name="Liu Z.J."/>
        </authorList>
    </citation>
    <scope>NUCLEOTIDE SEQUENCE [LARGE SCALE GENOMIC DNA]</scope>
    <source>
        <strain evidence="3">cv. Shenzhen</strain>
        <tissue evidence="2">Stem</tissue>
    </source>
</reference>
<evidence type="ECO:0000313" key="3">
    <source>
        <dbReference type="Proteomes" id="UP000236161"/>
    </source>
</evidence>
<evidence type="ECO:0000313" key="2">
    <source>
        <dbReference type="EMBL" id="PKA48411.1"/>
    </source>
</evidence>
<keyword evidence="3" id="KW-1185">Reference proteome</keyword>
<feature type="region of interest" description="Disordered" evidence="1">
    <location>
        <begin position="42"/>
        <end position="65"/>
    </location>
</feature>
<accession>A0A2H9ZYN0</accession>
<protein>
    <submittedName>
        <fullName evidence="2">Uncharacterized protein</fullName>
    </submittedName>
</protein>
<dbReference type="Proteomes" id="UP000236161">
    <property type="component" value="Unassembled WGS sequence"/>
</dbReference>
<dbReference type="AlphaFoldDB" id="A0A2H9ZYN0"/>
<dbReference type="EMBL" id="KZ452406">
    <property type="protein sequence ID" value="PKA48411.1"/>
    <property type="molecule type" value="Genomic_DNA"/>
</dbReference>
<name>A0A2H9ZYN0_9ASPA</name>
<proteinExistence type="predicted"/>
<evidence type="ECO:0000256" key="1">
    <source>
        <dbReference type="SAM" id="MobiDB-lite"/>
    </source>
</evidence>
<gene>
    <name evidence="2" type="ORF">AXF42_Ash021295</name>
</gene>